<feature type="transmembrane region" description="Helical" evidence="7">
    <location>
        <begin position="352"/>
        <end position="374"/>
    </location>
</feature>
<dbReference type="PANTHER" id="PTHR43266">
    <property type="entry name" value="MACROLIDE-EFFLUX PROTEIN"/>
    <property type="match status" value="1"/>
</dbReference>
<feature type="transmembrane region" description="Helical" evidence="7">
    <location>
        <begin position="227"/>
        <end position="252"/>
    </location>
</feature>
<evidence type="ECO:0000313" key="9">
    <source>
        <dbReference type="EMBL" id="OOP63820.1"/>
    </source>
</evidence>
<dbReference type="InterPro" id="IPR036259">
    <property type="entry name" value="MFS_trans_sf"/>
</dbReference>
<feature type="transmembrane region" description="Helical" evidence="7">
    <location>
        <begin position="184"/>
        <end position="203"/>
    </location>
</feature>
<comment type="subcellular location">
    <subcellularLocation>
        <location evidence="1">Cell membrane</location>
        <topology evidence="1">Multi-pass membrane protein</topology>
    </subcellularLocation>
</comment>
<dbReference type="SUPFAM" id="SSF103473">
    <property type="entry name" value="MFS general substrate transporter"/>
    <property type="match status" value="1"/>
</dbReference>
<reference evidence="9 10" key="1">
    <citation type="submission" date="2017-01" db="EMBL/GenBank/DDBJ databases">
        <title>Draft genome sequence of Bacillus oleronius.</title>
        <authorList>
            <person name="Allam M."/>
        </authorList>
    </citation>
    <scope>NUCLEOTIDE SEQUENCE [LARGE SCALE GENOMIC DNA]</scope>
    <source>
        <strain evidence="9 10">DSM 9356</strain>
    </source>
</reference>
<feature type="domain" description="Major facilitator superfamily (MFS) profile" evidence="8">
    <location>
        <begin position="18"/>
        <end position="406"/>
    </location>
</feature>
<dbReference type="PANTHER" id="PTHR43266:SF2">
    <property type="entry name" value="MAJOR FACILITATOR SUPERFAMILY (MFS) PROFILE DOMAIN-CONTAINING PROTEIN"/>
    <property type="match status" value="1"/>
</dbReference>
<feature type="transmembrane region" description="Helical" evidence="7">
    <location>
        <begin position="264"/>
        <end position="286"/>
    </location>
</feature>
<dbReference type="GO" id="GO:0005886">
    <property type="term" value="C:plasma membrane"/>
    <property type="evidence" value="ECO:0007669"/>
    <property type="project" value="UniProtKB-SubCell"/>
</dbReference>
<evidence type="ECO:0000259" key="8">
    <source>
        <dbReference type="PROSITE" id="PS50850"/>
    </source>
</evidence>
<dbReference type="Proteomes" id="UP000189761">
    <property type="component" value="Unassembled WGS sequence"/>
</dbReference>
<sequence length="415" mass="45484">MIMEGWDMMKNNVLRNKNFLLLWMGNSVSVLGNRFYNIAIMWYIIETTGSSIALGLSVLCFTIPSVLVMPFVGVLADRNIKKYLLVFSDMINGCIMLAIALFMFFEELPIYLLYLLMIASSLVSAFFSPAIGATIPLIVGKENLPKANSFMQVTNQLSNIIGPALAGILIAVTNMWLLFLINGISFIISAFSEMFLAIPKVDIDHVKRKFYLQFQEGFTYVLRYKKLLHLIIVGGIIINFFLAPLNVFITVLCNQILKVGASGMGIVDAAISVGALSGSLIILLNIMKDRVKMVIFGLSIEGIALLISGVFPESYIALLIFAFILGIGVSMASVGIGTLYQTMVPENKMGRVGSLLSTLSTFIVPFGTMFGSFIINYLSISWILNVSGILVTLAGLSLIITFRKNRGHAADNLSV</sequence>
<keyword evidence="6 7" id="KW-0472">Membrane</keyword>
<dbReference type="AlphaFoldDB" id="A0A8E2I2L7"/>
<keyword evidence="4 7" id="KW-0812">Transmembrane</keyword>
<dbReference type="Gene3D" id="1.20.1250.20">
    <property type="entry name" value="MFS general substrate transporter like domains"/>
    <property type="match status" value="1"/>
</dbReference>
<dbReference type="Pfam" id="PF05977">
    <property type="entry name" value="MFS_3"/>
    <property type="match status" value="1"/>
</dbReference>
<accession>A0A8E2I2L7</accession>
<organism evidence="9 10">
    <name type="scientific">Heyndrickxia oleronia</name>
    <dbReference type="NCBI Taxonomy" id="38875"/>
    <lineage>
        <taxon>Bacteria</taxon>
        <taxon>Bacillati</taxon>
        <taxon>Bacillota</taxon>
        <taxon>Bacilli</taxon>
        <taxon>Bacillales</taxon>
        <taxon>Bacillaceae</taxon>
        <taxon>Heyndrickxia</taxon>
    </lineage>
</organism>
<evidence type="ECO:0000313" key="10">
    <source>
        <dbReference type="Proteomes" id="UP000189761"/>
    </source>
</evidence>
<feature type="transmembrane region" description="Helical" evidence="7">
    <location>
        <begin position="317"/>
        <end position="340"/>
    </location>
</feature>
<evidence type="ECO:0000256" key="3">
    <source>
        <dbReference type="ARBA" id="ARBA00022475"/>
    </source>
</evidence>
<name>A0A8E2I2L7_9BACI</name>
<feature type="transmembrane region" description="Helical" evidence="7">
    <location>
        <begin position="51"/>
        <end position="76"/>
    </location>
</feature>
<proteinExistence type="predicted"/>
<dbReference type="GO" id="GO:0022857">
    <property type="term" value="F:transmembrane transporter activity"/>
    <property type="evidence" value="ECO:0007669"/>
    <property type="project" value="InterPro"/>
</dbReference>
<feature type="transmembrane region" description="Helical" evidence="7">
    <location>
        <begin position="160"/>
        <end position="178"/>
    </location>
</feature>
<evidence type="ECO:0000256" key="6">
    <source>
        <dbReference type="ARBA" id="ARBA00023136"/>
    </source>
</evidence>
<dbReference type="EMBL" id="MTLA01000532">
    <property type="protein sequence ID" value="OOP63820.1"/>
    <property type="molecule type" value="Genomic_DNA"/>
</dbReference>
<dbReference type="InterPro" id="IPR020846">
    <property type="entry name" value="MFS_dom"/>
</dbReference>
<evidence type="ECO:0000256" key="1">
    <source>
        <dbReference type="ARBA" id="ARBA00004651"/>
    </source>
</evidence>
<keyword evidence="10" id="KW-1185">Reference proteome</keyword>
<dbReference type="CDD" id="cd06173">
    <property type="entry name" value="MFS_MefA_like"/>
    <property type="match status" value="1"/>
</dbReference>
<feature type="transmembrane region" description="Helical" evidence="7">
    <location>
        <begin position="293"/>
        <end position="311"/>
    </location>
</feature>
<evidence type="ECO:0000256" key="2">
    <source>
        <dbReference type="ARBA" id="ARBA00022448"/>
    </source>
</evidence>
<comment type="caution">
    <text evidence="9">The sequence shown here is derived from an EMBL/GenBank/DDBJ whole genome shotgun (WGS) entry which is preliminary data.</text>
</comment>
<feature type="transmembrane region" description="Helical" evidence="7">
    <location>
        <begin position="111"/>
        <end position="139"/>
    </location>
</feature>
<keyword evidence="3" id="KW-1003">Cell membrane</keyword>
<feature type="transmembrane region" description="Helical" evidence="7">
    <location>
        <begin position="83"/>
        <end position="105"/>
    </location>
</feature>
<keyword evidence="5 7" id="KW-1133">Transmembrane helix</keyword>
<evidence type="ECO:0000256" key="4">
    <source>
        <dbReference type="ARBA" id="ARBA00022692"/>
    </source>
</evidence>
<dbReference type="PRINTS" id="PR01988">
    <property type="entry name" value="EXPORTERBACE"/>
</dbReference>
<dbReference type="InterPro" id="IPR022324">
    <property type="entry name" value="Bacilysin_exporter_BacE_put"/>
</dbReference>
<dbReference type="PROSITE" id="PS50850">
    <property type="entry name" value="MFS"/>
    <property type="match status" value="1"/>
</dbReference>
<evidence type="ECO:0000256" key="7">
    <source>
        <dbReference type="SAM" id="Phobius"/>
    </source>
</evidence>
<feature type="transmembrane region" description="Helical" evidence="7">
    <location>
        <begin position="380"/>
        <end position="402"/>
    </location>
</feature>
<keyword evidence="2" id="KW-0813">Transport</keyword>
<feature type="transmembrane region" description="Helical" evidence="7">
    <location>
        <begin position="20"/>
        <end position="45"/>
    </location>
</feature>
<dbReference type="InterPro" id="IPR010290">
    <property type="entry name" value="TM_effector"/>
</dbReference>
<protein>
    <recommendedName>
        <fullName evidence="8">Major facilitator superfamily (MFS) profile domain-containing protein</fullName>
    </recommendedName>
</protein>
<gene>
    <name evidence="9" type="ORF">BWZ43_25400</name>
</gene>
<evidence type="ECO:0000256" key="5">
    <source>
        <dbReference type="ARBA" id="ARBA00022989"/>
    </source>
</evidence>